<organism evidence="2 3">
    <name type="scientific">Flavobacterium pallidum</name>
    <dbReference type="NCBI Taxonomy" id="2172098"/>
    <lineage>
        <taxon>Bacteria</taxon>
        <taxon>Pseudomonadati</taxon>
        <taxon>Bacteroidota</taxon>
        <taxon>Flavobacteriia</taxon>
        <taxon>Flavobacteriales</taxon>
        <taxon>Flavobacteriaceae</taxon>
        <taxon>Flavobacterium</taxon>
    </lineage>
</organism>
<proteinExistence type="predicted"/>
<sequence>MKKLLAVVVLSVSSVASLCAQTRISNMINRTNGGSTSLVEKMGKKDSEAATGTPYVSPAFILATISNVKETILVKYNAYSDEMEIDNGDGKIFVLPKEDDFNTITLKTGTVYKLLDYKNSDDVNVKGYMVEKTTVNGVTLLKKEKINLIAEKQPINGYGSYVPPRYDKQSEEYYLLLKNNRVVSFPKNKKKLQELFPGQAEKINSYLKENDLSFKKENDMVKLTQFLSTLS</sequence>
<dbReference type="RefSeq" id="WP_108903204.1">
    <property type="nucleotide sequence ID" value="NZ_CP029187.1"/>
</dbReference>
<accession>A0A2S1SG77</accession>
<name>A0A2S1SG77_9FLAO</name>
<reference evidence="2 3" key="1">
    <citation type="submission" date="2018-05" db="EMBL/GenBank/DDBJ databases">
        <title>Genome sequencing of Flavobacterium sp. HYN0049.</title>
        <authorList>
            <person name="Yi H."/>
            <person name="Baek C."/>
        </authorList>
    </citation>
    <scope>NUCLEOTIDE SEQUENCE [LARGE SCALE GENOMIC DNA]</scope>
    <source>
        <strain evidence="2 3">HYN0049</strain>
    </source>
</reference>
<dbReference type="AlphaFoldDB" id="A0A2S1SG77"/>
<feature type="signal peptide" evidence="1">
    <location>
        <begin position="1"/>
        <end position="20"/>
    </location>
</feature>
<feature type="chain" id="PRO_5015465378" evidence="1">
    <location>
        <begin position="21"/>
        <end position="231"/>
    </location>
</feature>
<evidence type="ECO:0000313" key="2">
    <source>
        <dbReference type="EMBL" id="AWI25413.1"/>
    </source>
</evidence>
<keyword evidence="3" id="KW-1185">Reference proteome</keyword>
<evidence type="ECO:0000313" key="3">
    <source>
        <dbReference type="Proteomes" id="UP000244937"/>
    </source>
</evidence>
<dbReference type="EMBL" id="CP029187">
    <property type="protein sequence ID" value="AWI25413.1"/>
    <property type="molecule type" value="Genomic_DNA"/>
</dbReference>
<evidence type="ECO:0000256" key="1">
    <source>
        <dbReference type="SAM" id="SignalP"/>
    </source>
</evidence>
<gene>
    <name evidence="2" type="ORF">HYN49_05600</name>
</gene>
<dbReference type="Proteomes" id="UP000244937">
    <property type="component" value="Chromosome"/>
</dbReference>
<protein>
    <submittedName>
        <fullName evidence="2">Uncharacterized protein</fullName>
    </submittedName>
</protein>
<keyword evidence="1" id="KW-0732">Signal</keyword>
<dbReference type="KEGG" id="fpal:HYN49_05600"/>
<dbReference type="OrthoDB" id="978006at2"/>